<reference evidence="8 9" key="1">
    <citation type="journal article" date="2011" name="PLoS Genet.">
        <title>Genome sequencing and comparative transcriptomics of the model entomopathogenic fungi Metarhizium anisopliae and M. acridum.</title>
        <authorList>
            <person name="Gao Q."/>
            <person name="Jin K."/>
            <person name="Ying S.H."/>
            <person name="Zhang Y."/>
            <person name="Xiao G."/>
            <person name="Shang Y."/>
            <person name="Duan Z."/>
            <person name="Hu X."/>
            <person name="Xie X.Q."/>
            <person name="Zhou G."/>
            <person name="Peng G."/>
            <person name="Luo Z."/>
            <person name="Huang W."/>
            <person name="Wang B."/>
            <person name="Fang W."/>
            <person name="Wang S."/>
            <person name="Zhong Y."/>
            <person name="Ma L.J."/>
            <person name="St Leger R.J."/>
            <person name="Zhao G.P."/>
            <person name="Pei Y."/>
            <person name="Feng M.G."/>
            <person name="Xia Y."/>
            <person name="Wang C."/>
        </authorList>
    </citation>
    <scope>NUCLEOTIDE SEQUENCE [LARGE SCALE GENOMIC DNA]</scope>
    <source>
        <strain evidence="8 9">CQMa 102</strain>
    </source>
</reference>
<dbReference type="GO" id="GO:0000324">
    <property type="term" value="C:fungal-type vacuole"/>
    <property type="evidence" value="ECO:0007669"/>
    <property type="project" value="TreeGrafter"/>
</dbReference>
<name>E9EIF2_METAQ</name>
<dbReference type="Proteomes" id="UP000002499">
    <property type="component" value="Unassembled WGS sequence"/>
</dbReference>
<evidence type="ECO:0000256" key="3">
    <source>
        <dbReference type="ARBA" id="ARBA00022670"/>
    </source>
</evidence>
<sequence length="645" mass="71116">MAKLKRPVDTLTIYSRILKGARIQYKAVTICSPPPVQSFAGYIHLPIHSLERVGLDQSRPINIFFWFIESEKDSITAPLNLYLNGGPGASSTASLLRENGPCRVNVDGRSTHTNPWSWNRASNMLFIDQPVNTGFSYDMAANATVDYRGHYMLQDFSDTEMPQDGRLMEASTVGAGSVDNETAVNCTEAAVRALWLSLSIWLKDFPRPASRDNSIGLWTASYGGHYAPALYDFAMQQNARQDTDPKVSFHTIGLINACVDALVQLPAYPDMAYNNTYDYQLIDKSTLLSAKDAWERPHGCKWRVERCRRAAGARPYLGNDDGTNTLCRDANAFCGRHVANIIGASGRNFFDIGQSTHHLSDPGLHTYLSYLRQTAVQHALGVPVNFTDQATEVARAFTETGDNVRGDYAASLGRALDNGVRVSLVYGDRDYACNWLGGEALSLSFPHKHADAFRHSGFQSIRLPAGAEDGVAYVRQRGNLSFVRVLDSGHTVNTAWPSVGFTVFNRTARRVDVSTGCVDLDQVDYSTKGSTSTWHVRNALPVEAVNGEGMCYTLALSFCSHRQLNAYLTGSAVVQDYWIVDYGDGTCSPNPVRPCKPPIYEKSLLPHDWISRQVLGSGWADVTFVMSVVIIVAFAAWTHLPTGYT</sequence>
<evidence type="ECO:0000313" key="9">
    <source>
        <dbReference type="Proteomes" id="UP000002499"/>
    </source>
</evidence>
<dbReference type="OrthoDB" id="443318at2759"/>
<evidence type="ECO:0000256" key="2">
    <source>
        <dbReference type="ARBA" id="ARBA00022645"/>
    </source>
</evidence>
<organism evidence="9">
    <name type="scientific">Metarhizium acridum (strain CQMa 102)</name>
    <dbReference type="NCBI Taxonomy" id="655827"/>
    <lineage>
        <taxon>Eukaryota</taxon>
        <taxon>Fungi</taxon>
        <taxon>Dikarya</taxon>
        <taxon>Ascomycota</taxon>
        <taxon>Pezizomycotina</taxon>
        <taxon>Sordariomycetes</taxon>
        <taxon>Hypocreomycetidae</taxon>
        <taxon>Hypocreales</taxon>
        <taxon>Clavicipitaceae</taxon>
        <taxon>Metarhizium</taxon>
    </lineage>
</organism>
<evidence type="ECO:0000256" key="7">
    <source>
        <dbReference type="SAM" id="Phobius"/>
    </source>
</evidence>
<dbReference type="eggNOG" id="KOG1282">
    <property type="taxonomic scope" value="Eukaryota"/>
</dbReference>
<proteinExistence type="inferred from homology"/>
<dbReference type="GO" id="GO:0004185">
    <property type="term" value="F:serine-type carboxypeptidase activity"/>
    <property type="evidence" value="ECO:0007669"/>
    <property type="project" value="InterPro"/>
</dbReference>
<keyword evidence="6" id="KW-0325">Glycoprotein</keyword>
<dbReference type="InterPro" id="IPR029058">
    <property type="entry name" value="AB_hydrolase_fold"/>
</dbReference>
<dbReference type="PRINTS" id="PR00724">
    <property type="entry name" value="CRBOXYPTASEC"/>
</dbReference>
<dbReference type="GO" id="GO:0006508">
    <property type="term" value="P:proteolysis"/>
    <property type="evidence" value="ECO:0007669"/>
    <property type="project" value="UniProtKB-KW"/>
</dbReference>
<protein>
    <recommendedName>
        <fullName evidence="10">Carboxypeptidase S1</fullName>
    </recommendedName>
</protein>
<dbReference type="SUPFAM" id="SSF53474">
    <property type="entry name" value="alpha/beta-Hydrolases"/>
    <property type="match status" value="1"/>
</dbReference>
<dbReference type="OMA" id="INIFFWF"/>
<dbReference type="InterPro" id="IPR001563">
    <property type="entry name" value="Peptidase_S10"/>
</dbReference>
<keyword evidence="7" id="KW-0472">Membrane</keyword>
<evidence type="ECO:0000256" key="1">
    <source>
        <dbReference type="ARBA" id="ARBA00009431"/>
    </source>
</evidence>
<dbReference type="PANTHER" id="PTHR11802:SF189">
    <property type="entry name" value="CARBOXYPEPTIDASE"/>
    <property type="match status" value="1"/>
</dbReference>
<evidence type="ECO:0000256" key="6">
    <source>
        <dbReference type="ARBA" id="ARBA00023180"/>
    </source>
</evidence>
<accession>E9EIF2</accession>
<evidence type="ECO:0000256" key="5">
    <source>
        <dbReference type="ARBA" id="ARBA00022801"/>
    </source>
</evidence>
<evidence type="ECO:0000256" key="4">
    <source>
        <dbReference type="ARBA" id="ARBA00022729"/>
    </source>
</evidence>
<dbReference type="KEGG" id="maw:19253961"/>
<dbReference type="EMBL" id="GL698638">
    <property type="protein sequence ID" value="EFY84299.1"/>
    <property type="molecule type" value="Genomic_DNA"/>
</dbReference>
<keyword evidence="3" id="KW-0645">Protease</keyword>
<keyword evidence="5" id="KW-0378">Hydrolase</keyword>
<dbReference type="PANTHER" id="PTHR11802">
    <property type="entry name" value="SERINE PROTEASE FAMILY S10 SERINE CARBOXYPEPTIDASE"/>
    <property type="match status" value="1"/>
</dbReference>
<dbReference type="Pfam" id="PF00450">
    <property type="entry name" value="Peptidase_S10"/>
    <property type="match status" value="1"/>
</dbReference>
<keyword evidence="2" id="KW-0121">Carboxypeptidase</keyword>
<dbReference type="InParanoid" id="E9EIF2"/>
<keyword evidence="4" id="KW-0732">Signal</keyword>
<gene>
    <name evidence="8" type="ORF">MAC_09650</name>
</gene>
<dbReference type="GeneID" id="19253961"/>
<dbReference type="HOGENOM" id="CLU_008523_10_3_1"/>
<keyword evidence="9" id="KW-1185">Reference proteome</keyword>
<evidence type="ECO:0000313" key="8">
    <source>
        <dbReference type="EMBL" id="EFY84299.1"/>
    </source>
</evidence>
<keyword evidence="7" id="KW-0812">Transmembrane</keyword>
<dbReference type="AlphaFoldDB" id="E9EIF2"/>
<keyword evidence="7" id="KW-1133">Transmembrane helix</keyword>
<comment type="similarity">
    <text evidence="1">Belongs to the peptidase S10 family.</text>
</comment>
<dbReference type="Gene3D" id="3.40.50.1820">
    <property type="entry name" value="alpha/beta hydrolase"/>
    <property type="match status" value="1"/>
</dbReference>
<evidence type="ECO:0008006" key="10">
    <source>
        <dbReference type="Google" id="ProtNLM"/>
    </source>
</evidence>
<feature type="transmembrane region" description="Helical" evidence="7">
    <location>
        <begin position="619"/>
        <end position="640"/>
    </location>
</feature>